<keyword evidence="3" id="KW-1185">Reference proteome</keyword>
<dbReference type="EMBL" id="MIPT01000001">
    <property type="protein sequence ID" value="OHT18693.1"/>
    <property type="molecule type" value="Genomic_DNA"/>
</dbReference>
<keyword evidence="1" id="KW-0812">Transmembrane</keyword>
<name>A0A1S1HBK8_9SPHN</name>
<sequence length="102" mass="10733">MTQGKTLIIALVTLVIGFGAGFILRPVIAPVEPTAAVASPPPAAAAPAEPRGKQYFAAHLDEARQVLTQCAKGSVRGDECFNAEMAVTEADGRARHKRFFGN</sequence>
<organism evidence="2 3">
    <name type="scientific">Edaphosphingomonas haloaromaticamans</name>
    <dbReference type="NCBI Taxonomy" id="653954"/>
    <lineage>
        <taxon>Bacteria</taxon>
        <taxon>Pseudomonadati</taxon>
        <taxon>Pseudomonadota</taxon>
        <taxon>Alphaproteobacteria</taxon>
        <taxon>Sphingomonadales</taxon>
        <taxon>Rhizorhabdaceae</taxon>
        <taxon>Edaphosphingomonas</taxon>
    </lineage>
</organism>
<comment type="caution">
    <text evidence="2">The sequence shown here is derived from an EMBL/GenBank/DDBJ whole genome shotgun (WGS) entry which is preliminary data.</text>
</comment>
<protein>
    <submittedName>
        <fullName evidence="2">Uncharacterized protein</fullName>
    </submittedName>
</protein>
<accession>A0A1S1HBK8</accession>
<dbReference type="OrthoDB" id="7472464at2"/>
<reference evidence="2 3" key="1">
    <citation type="submission" date="2016-09" db="EMBL/GenBank/DDBJ databases">
        <title>Metabolic pathway, cell adaptation mechanisms and a novel monoxygenase revealed through proteogenomic-transcription analysis of a Sphingomonas haloaromaticamans strain degrading the fungicide ortho-phenylphenol.</title>
        <authorList>
            <person name="Perruchon C."/>
            <person name="Papadopoulou E.S."/>
            <person name="Rousidou C."/>
            <person name="Vasileiadis S."/>
            <person name="Tanou G."/>
            <person name="Amoutzias G."/>
            <person name="Molassiotis A."/>
            <person name="Karpouzas D.G."/>
        </authorList>
    </citation>
    <scope>NUCLEOTIDE SEQUENCE [LARGE SCALE GENOMIC DNA]</scope>
    <source>
        <strain evidence="2 3">P3</strain>
    </source>
</reference>
<feature type="transmembrane region" description="Helical" evidence="1">
    <location>
        <begin position="6"/>
        <end position="24"/>
    </location>
</feature>
<dbReference type="RefSeq" id="WP_070932392.1">
    <property type="nucleotide sequence ID" value="NZ_MIPT01000001.1"/>
</dbReference>
<evidence type="ECO:0000256" key="1">
    <source>
        <dbReference type="SAM" id="Phobius"/>
    </source>
</evidence>
<evidence type="ECO:0000313" key="2">
    <source>
        <dbReference type="EMBL" id="OHT18693.1"/>
    </source>
</evidence>
<keyword evidence="1" id="KW-0472">Membrane</keyword>
<evidence type="ECO:0000313" key="3">
    <source>
        <dbReference type="Proteomes" id="UP000179467"/>
    </source>
</evidence>
<dbReference type="AlphaFoldDB" id="A0A1S1HBK8"/>
<gene>
    <name evidence="2" type="ORF">BHE75_00667</name>
</gene>
<proteinExistence type="predicted"/>
<dbReference type="Proteomes" id="UP000179467">
    <property type="component" value="Unassembled WGS sequence"/>
</dbReference>
<keyword evidence="1" id="KW-1133">Transmembrane helix</keyword>